<name>A0A1H1MXK9_9PSED</name>
<keyword evidence="1" id="KW-0479">Metal-binding</keyword>
<dbReference type="PROSITE" id="PS50157">
    <property type="entry name" value="ZINC_FINGER_C2H2_2"/>
    <property type="match status" value="1"/>
</dbReference>
<keyword evidence="1" id="KW-0862">Zinc</keyword>
<dbReference type="STRING" id="1392877.SAMN05216221_0643"/>
<dbReference type="PROSITE" id="PS00028">
    <property type="entry name" value="ZINC_FINGER_C2H2_1"/>
    <property type="match status" value="1"/>
</dbReference>
<dbReference type="EMBL" id="LT629751">
    <property type="protein sequence ID" value="SDR91516.1"/>
    <property type="molecule type" value="Genomic_DNA"/>
</dbReference>
<keyword evidence="4" id="KW-1185">Reference proteome</keyword>
<dbReference type="OrthoDB" id="9150223at2"/>
<accession>A0A1H1MXK9</accession>
<dbReference type="InterPro" id="IPR013087">
    <property type="entry name" value="Znf_C2H2_type"/>
</dbReference>
<gene>
    <name evidence="3" type="ORF">SAMN05216221_0643</name>
</gene>
<organism evidence="3 4">
    <name type="scientific">Pseudomonas oryzae</name>
    <dbReference type="NCBI Taxonomy" id="1392877"/>
    <lineage>
        <taxon>Bacteria</taxon>
        <taxon>Pseudomonadati</taxon>
        <taxon>Pseudomonadota</taxon>
        <taxon>Gammaproteobacteria</taxon>
        <taxon>Pseudomonadales</taxon>
        <taxon>Pseudomonadaceae</taxon>
        <taxon>Pseudomonas</taxon>
    </lineage>
</organism>
<evidence type="ECO:0000259" key="2">
    <source>
        <dbReference type="PROSITE" id="PS50157"/>
    </source>
</evidence>
<dbReference type="GO" id="GO:0008270">
    <property type="term" value="F:zinc ion binding"/>
    <property type="evidence" value="ECO:0007669"/>
    <property type="project" value="UniProtKB-KW"/>
</dbReference>
<reference evidence="4" key="1">
    <citation type="submission" date="2016-10" db="EMBL/GenBank/DDBJ databases">
        <authorList>
            <person name="Varghese N."/>
            <person name="Submissions S."/>
        </authorList>
    </citation>
    <scope>NUCLEOTIDE SEQUENCE [LARGE SCALE GENOMIC DNA]</scope>
    <source>
        <strain evidence="4">KCTC 32247</strain>
    </source>
</reference>
<sequence>MTWYLNFIDPGNAGGSVTIPESPPRVIAPIVYECPRCKAQFDSPDERREHFFVAHPFRKPALLLQGRELSSTGTVVTEPTREVDWLLASCNRVRLNGVAIQPAELYRQLAELRQGFHVLELGNLDAMERFELSFCIPEPDELRRLEDIFGMLFTDNELSVDDIRRFAEACAPLATARTYLEGICQYLYGVLAKDQRGDTQISHAQYKERFNRALEALRHVNRPMASTIRAIINFSCNSFAQPAGQQYAPALASAAGRFATWAGKPLTELVSANHEAQARLPIDHATDQILRWMELPYERMAEELDDLRRASANGLWTAEDRAKAAVLWLDRACGLRSVDEVRPMARSLLNDAIFAAYAEQVLENMTR</sequence>
<evidence type="ECO:0000313" key="3">
    <source>
        <dbReference type="EMBL" id="SDR91516.1"/>
    </source>
</evidence>
<keyword evidence="1" id="KW-0863">Zinc-finger</keyword>
<feature type="domain" description="C2H2-type" evidence="2">
    <location>
        <begin position="32"/>
        <end position="60"/>
    </location>
</feature>
<proteinExistence type="predicted"/>
<protein>
    <recommendedName>
        <fullName evidence="2">C2H2-type domain-containing protein</fullName>
    </recommendedName>
</protein>
<dbReference type="RefSeq" id="WP_090347584.1">
    <property type="nucleotide sequence ID" value="NZ_LT629751.1"/>
</dbReference>
<dbReference type="AlphaFoldDB" id="A0A1H1MXK9"/>
<dbReference type="Proteomes" id="UP000243359">
    <property type="component" value="Chromosome I"/>
</dbReference>
<evidence type="ECO:0000313" key="4">
    <source>
        <dbReference type="Proteomes" id="UP000243359"/>
    </source>
</evidence>
<evidence type="ECO:0000256" key="1">
    <source>
        <dbReference type="PROSITE-ProRule" id="PRU00042"/>
    </source>
</evidence>